<dbReference type="OrthoDB" id="9794601at2"/>
<comment type="caution">
    <text evidence="3">The sequence shown here is derived from an EMBL/GenBank/DDBJ whole genome shotgun (WGS) entry which is preliminary data.</text>
</comment>
<evidence type="ECO:0000313" key="3">
    <source>
        <dbReference type="EMBL" id="EPF30668.1"/>
    </source>
</evidence>
<sequence length="292" mass="33936">MFCAAFVEALKHAGQKVFVDTSLYNKGTVRSGIDFCHNGLETEHLFGIKFDEADKADVHRLSTSAEGLLNRIRRKYFTKKTHYIDTVFRYTPEVLSDKSDRYLEGFWQTEKYFLPIESDIRTLFRFRQPLSEKSAAVQSALQAQEPASLSASIHVRRGDFLHTKTLNVCTETYYNNAIEYAAKKYAVSAFYVFSDDIQWCREHLNFFGARSVFIDWNIGADSWQDMVLMSMCRCNIIANSSFSWWAAWLNAASDKIVLAPAIWNRRQLEYADRYYGYDYSDVIPETWIRIPI</sequence>
<gene>
    <name evidence="3" type="ORF">HMPREF9194_00987</name>
</gene>
<dbReference type="PANTHER" id="PTHR11927:SF9">
    <property type="entry name" value="L-FUCOSYLTRANSFERASE"/>
    <property type="match status" value="1"/>
</dbReference>
<dbReference type="HOGENOM" id="CLU_043399_3_1_12"/>
<organism evidence="3 4">
    <name type="scientific">Treponema maltophilum ATCC 51939</name>
    <dbReference type="NCBI Taxonomy" id="1125699"/>
    <lineage>
        <taxon>Bacteria</taxon>
        <taxon>Pseudomonadati</taxon>
        <taxon>Spirochaetota</taxon>
        <taxon>Spirochaetia</taxon>
        <taxon>Spirochaetales</taxon>
        <taxon>Treponemataceae</taxon>
        <taxon>Treponema</taxon>
    </lineage>
</organism>
<keyword evidence="2" id="KW-0808">Transferase</keyword>
<accession>S3JXI9</accession>
<proteinExistence type="predicted"/>
<dbReference type="Proteomes" id="UP000014541">
    <property type="component" value="Unassembled WGS sequence"/>
</dbReference>
<dbReference type="CDD" id="cd11301">
    <property type="entry name" value="Fut1_Fut2_like"/>
    <property type="match status" value="1"/>
</dbReference>
<dbReference type="InterPro" id="IPR002516">
    <property type="entry name" value="Glyco_trans_11"/>
</dbReference>
<dbReference type="GO" id="GO:0008107">
    <property type="term" value="F:galactoside 2-alpha-L-fucosyltransferase activity"/>
    <property type="evidence" value="ECO:0007669"/>
    <property type="project" value="InterPro"/>
</dbReference>
<dbReference type="Gene3D" id="3.40.50.11350">
    <property type="match status" value="1"/>
</dbReference>
<evidence type="ECO:0000313" key="4">
    <source>
        <dbReference type="Proteomes" id="UP000014541"/>
    </source>
</evidence>
<dbReference type="PANTHER" id="PTHR11927">
    <property type="entry name" value="GALACTOSIDE 2-L-FUCOSYLTRANSFERASE"/>
    <property type="match status" value="1"/>
</dbReference>
<dbReference type="EMBL" id="ATFF01000006">
    <property type="protein sequence ID" value="EPF30668.1"/>
    <property type="molecule type" value="Genomic_DNA"/>
</dbReference>
<dbReference type="STRING" id="1125699.HMPREF9194_00987"/>
<dbReference type="PATRIC" id="fig|1125699.3.peg.1011"/>
<evidence type="ECO:0000256" key="1">
    <source>
        <dbReference type="ARBA" id="ARBA00022676"/>
    </source>
</evidence>
<name>S3JXI9_TREMA</name>
<keyword evidence="1" id="KW-0328">Glycosyltransferase</keyword>
<dbReference type="Pfam" id="PF01531">
    <property type="entry name" value="Glyco_transf_11"/>
    <property type="match status" value="1"/>
</dbReference>
<protein>
    <recommendedName>
        <fullName evidence="5">Alpha-1,2-fucosyltransferase</fullName>
    </recommendedName>
</protein>
<keyword evidence="4" id="KW-1185">Reference proteome</keyword>
<evidence type="ECO:0000256" key="2">
    <source>
        <dbReference type="ARBA" id="ARBA00022679"/>
    </source>
</evidence>
<evidence type="ECO:0008006" key="5">
    <source>
        <dbReference type="Google" id="ProtNLM"/>
    </source>
</evidence>
<dbReference type="AlphaFoldDB" id="S3JXI9"/>
<dbReference type="eggNOG" id="ENOG502ZC3Y">
    <property type="taxonomic scope" value="Bacteria"/>
</dbReference>
<dbReference type="RefSeq" id="WP_016525279.1">
    <property type="nucleotide sequence ID" value="NZ_KE332518.1"/>
</dbReference>
<reference evidence="3 4" key="1">
    <citation type="submission" date="2013-04" db="EMBL/GenBank/DDBJ databases">
        <title>The Genome Sequence of Treponema maltophilum ATCC 51939.</title>
        <authorList>
            <consortium name="The Broad Institute Genomics Platform"/>
            <person name="Earl A."/>
            <person name="Ward D."/>
            <person name="Feldgarden M."/>
            <person name="Gevers D."/>
            <person name="Leonetti C."/>
            <person name="Blanton J.M."/>
            <person name="Dewhirst F.E."/>
            <person name="Izard J."/>
            <person name="Walker B."/>
            <person name="Young S."/>
            <person name="Zeng Q."/>
            <person name="Gargeya S."/>
            <person name="Fitzgerald M."/>
            <person name="Haas B."/>
            <person name="Abouelleil A."/>
            <person name="Allen A.W."/>
            <person name="Alvarado L."/>
            <person name="Arachchi H.M."/>
            <person name="Berlin A.M."/>
            <person name="Chapman S.B."/>
            <person name="Gainer-Dewar J."/>
            <person name="Goldberg J."/>
            <person name="Griggs A."/>
            <person name="Gujja S."/>
            <person name="Hansen M."/>
            <person name="Howarth C."/>
            <person name="Imamovic A."/>
            <person name="Ireland A."/>
            <person name="Larimer J."/>
            <person name="McCowan C."/>
            <person name="Murphy C."/>
            <person name="Pearson M."/>
            <person name="Poon T.W."/>
            <person name="Priest M."/>
            <person name="Roberts A."/>
            <person name="Saif S."/>
            <person name="Shea T."/>
            <person name="Sisk P."/>
            <person name="Sykes S."/>
            <person name="Wortman J."/>
            <person name="Nusbaum C."/>
            <person name="Birren B."/>
        </authorList>
    </citation>
    <scope>NUCLEOTIDE SEQUENCE [LARGE SCALE GENOMIC DNA]</scope>
    <source>
        <strain evidence="3 4">ATCC 51939</strain>
    </source>
</reference>
<dbReference type="GO" id="GO:0005975">
    <property type="term" value="P:carbohydrate metabolic process"/>
    <property type="evidence" value="ECO:0007669"/>
    <property type="project" value="InterPro"/>
</dbReference>
<dbReference type="GO" id="GO:0016020">
    <property type="term" value="C:membrane"/>
    <property type="evidence" value="ECO:0007669"/>
    <property type="project" value="InterPro"/>
</dbReference>